<reference evidence="5" key="1">
    <citation type="journal article" date="2013" name="Genome Announc.">
        <title>Draft genome sequence of Pseudozyma brasiliensis sp. nov. strain GHG001, a high producer of endo-1,4-xylanase isolated from an insect pest of sugarcane.</title>
        <authorList>
            <person name="Oliveira J.V.D.C."/>
            <person name="dos Santos R.A.C."/>
            <person name="Borges T.A."/>
            <person name="Riano-Pachon D.M."/>
            <person name="Goldman G.H."/>
        </authorList>
    </citation>
    <scope>NUCLEOTIDE SEQUENCE [LARGE SCALE GENOMIC DNA]</scope>
    <source>
        <strain evidence="5">GHG001</strain>
    </source>
</reference>
<accession>V5ETT8</accession>
<dbReference type="Proteomes" id="UP000019377">
    <property type="component" value="Unassembled WGS sequence"/>
</dbReference>
<dbReference type="InterPro" id="IPR013087">
    <property type="entry name" value="Znf_C2H2_type"/>
</dbReference>
<dbReference type="GO" id="GO:0006355">
    <property type="term" value="P:regulation of DNA-templated transcription"/>
    <property type="evidence" value="ECO:0007669"/>
    <property type="project" value="InterPro"/>
</dbReference>
<dbReference type="HOGENOM" id="CLU_029959_0_0_1"/>
<feature type="region of interest" description="Disordered" evidence="2">
    <location>
        <begin position="171"/>
        <end position="200"/>
    </location>
</feature>
<dbReference type="PROSITE" id="PS50157">
    <property type="entry name" value="ZINC_FINGER_C2H2_2"/>
    <property type="match status" value="1"/>
</dbReference>
<dbReference type="GeneID" id="27421306"/>
<evidence type="ECO:0000313" key="5">
    <source>
        <dbReference type="Proteomes" id="UP000019377"/>
    </source>
</evidence>
<dbReference type="GO" id="GO:0008270">
    <property type="term" value="F:zinc ion binding"/>
    <property type="evidence" value="ECO:0007669"/>
    <property type="project" value="UniProtKB-KW"/>
</dbReference>
<evidence type="ECO:0000259" key="3">
    <source>
        <dbReference type="PROSITE" id="PS50157"/>
    </source>
</evidence>
<dbReference type="STRING" id="1365824.V5ETT8"/>
<dbReference type="eggNOG" id="ENOG502S48N">
    <property type="taxonomic scope" value="Eukaryota"/>
</dbReference>
<feature type="domain" description="C2H2-type" evidence="3">
    <location>
        <begin position="271"/>
        <end position="302"/>
    </location>
</feature>
<feature type="compositionally biased region" description="Low complexity" evidence="2">
    <location>
        <begin position="184"/>
        <end position="199"/>
    </location>
</feature>
<evidence type="ECO:0000313" key="4">
    <source>
        <dbReference type="EMBL" id="EST05469.1"/>
    </source>
</evidence>
<dbReference type="OMA" id="RMSMPDP"/>
<evidence type="ECO:0000256" key="2">
    <source>
        <dbReference type="SAM" id="MobiDB-lite"/>
    </source>
</evidence>
<feature type="region of interest" description="Disordered" evidence="2">
    <location>
        <begin position="295"/>
        <end position="358"/>
    </location>
</feature>
<name>V5ETT8_KALBG</name>
<keyword evidence="1" id="KW-0479">Metal-binding</keyword>
<feature type="compositionally biased region" description="Polar residues" evidence="2">
    <location>
        <begin position="27"/>
        <end position="50"/>
    </location>
</feature>
<organism evidence="4 5">
    <name type="scientific">Kalmanozyma brasiliensis (strain GHG001)</name>
    <name type="common">Yeast</name>
    <name type="synonym">Pseudozyma brasiliensis</name>
    <dbReference type="NCBI Taxonomy" id="1365824"/>
    <lineage>
        <taxon>Eukaryota</taxon>
        <taxon>Fungi</taxon>
        <taxon>Dikarya</taxon>
        <taxon>Basidiomycota</taxon>
        <taxon>Ustilaginomycotina</taxon>
        <taxon>Ustilaginomycetes</taxon>
        <taxon>Ustilaginales</taxon>
        <taxon>Ustilaginaceae</taxon>
        <taxon>Kalmanozyma</taxon>
    </lineage>
</organism>
<feature type="region of interest" description="Disordered" evidence="2">
    <location>
        <begin position="27"/>
        <end position="68"/>
    </location>
</feature>
<dbReference type="EMBL" id="KI545891">
    <property type="protein sequence ID" value="EST05469.1"/>
    <property type="molecule type" value="Genomic_DNA"/>
</dbReference>
<dbReference type="PANTHER" id="PTHR36167">
    <property type="entry name" value="C2H2 FINGER DOMAIN TRANSCRIPTION FACTOR (EUROFUNG)-RELATED"/>
    <property type="match status" value="1"/>
</dbReference>
<keyword evidence="1" id="KW-0862">Zinc</keyword>
<dbReference type="PANTHER" id="PTHR36167:SF3">
    <property type="entry name" value="C2H2 FINGER DOMAIN TRANSCRIPTION FACTOR (EUROFUNG)-RELATED"/>
    <property type="match status" value="1"/>
</dbReference>
<feature type="compositionally biased region" description="Basic and acidic residues" evidence="2">
    <location>
        <begin position="302"/>
        <end position="324"/>
    </location>
</feature>
<protein>
    <recommendedName>
        <fullName evidence="3">C2H2-type domain-containing protein</fullName>
    </recommendedName>
</protein>
<dbReference type="Gene3D" id="3.30.160.60">
    <property type="entry name" value="Classic Zinc Finger"/>
    <property type="match status" value="1"/>
</dbReference>
<dbReference type="OrthoDB" id="1939603at2759"/>
<dbReference type="AlphaFoldDB" id="V5ETT8"/>
<dbReference type="InterPro" id="IPR039327">
    <property type="entry name" value="CON7-like"/>
</dbReference>
<dbReference type="PROSITE" id="PS00028">
    <property type="entry name" value="ZINC_FINGER_C2H2_1"/>
    <property type="match status" value="1"/>
</dbReference>
<keyword evidence="5" id="KW-1185">Reference proteome</keyword>
<sequence length="430" mass="46411">MSAGNNYHFETPSLHQVSALTAPFATSSPALQSGTTSPSLHEQSWNQASTRDLKMEPHSPNDTASTFQAPYAPKSATAASVYQGHPTHQAHYNEHNEYQGFGTHPGVSQYFQHRASISGPSMDTTSYAERYENAAPTAPAPPRVHGLAAWENASGSARPHTADGMFGQFGMVAPSSTHESPDNPSLTPTSSSRPYTSTSYAGSSVDPYYANRRMSMPDPSAGKVFSYMVPGGEDLNLAPQGYGSHYFGNGYHAGSSKKRPRRRYDEIERLYPCSWPGCTKSYGTLNHLNAHVAMQKHGPKRAPSEFKDMRKAWRKQKKEDEQRRSRPGTTAAAESRASFSGNSGNYASTGGSTEGGVLPTMGQSLAHLRGYSMSAPQGPFYVAQAEGMHANATPVQYATAEQGDPRLPYGAQQQQYGNLGAYLSAHRGSV</sequence>
<proteinExistence type="predicted"/>
<evidence type="ECO:0000256" key="1">
    <source>
        <dbReference type="PROSITE-ProRule" id="PRU00042"/>
    </source>
</evidence>
<gene>
    <name evidence="4" type="ORF">PSEUBRA_SCAF5g02325</name>
</gene>
<feature type="compositionally biased region" description="Polar residues" evidence="2">
    <location>
        <begin position="337"/>
        <end position="351"/>
    </location>
</feature>
<keyword evidence="1" id="KW-0863">Zinc-finger</keyword>